<evidence type="ECO:0000256" key="6">
    <source>
        <dbReference type="RuleBase" id="RU364146"/>
    </source>
</evidence>
<keyword evidence="6" id="KW-0010">Activator</keyword>
<dbReference type="STRING" id="341454.A0A4S2N2Q7"/>
<dbReference type="GO" id="GO:0003712">
    <property type="term" value="F:transcription coregulator activity"/>
    <property type="evidence" value="ECO:0007669"/>
    <property type="project" value="InterPro"/>
</dbReference>
<organism evidence="7 8">
    <name type="scientific">Ascodesmis nigricans</name>
    <dbReference type="NCBI Taxonomy" id="341454"/>
    <lineage>
        <taxon>Eukaryota</taxon>
        <taxon>Fungi</taxon>
        <taxon>Dikarya</taxon>
        <taxon>Ascomycota</taxon>
        <taxon>Pezizomycotina</taxon>
        <taxon>Pezizomycetes</taxon>
        <taxon>Pezizales</taxon>
        <taxon>Ascodesmidaceae</taxon>
        <taxon>Ascodesmis</taxon>
    </lineage>
</organism>
<evidence type="ECO:0000313" key="7">
    <source>
        <dbReference type="EMBL" id="TGZ83420.1"/>
    </source>
</evidence>
<protein>
    <recommendedName>
        <fullName evidence="6">Mediator of RNA polymerase II transcription subunit 10</fullName>
    </recommendedName>
    <alternativeName>
        <fullName evidence="6">Mediator complex subunit 10</fullName>
    </alternativeName>
</protein>
<comment type="similarity">
    <text evidence="2 6">Belongs to the Mediator complex subunit 10 family.</text>
</comment>
<name>A0A4S2N2Q7_9PEZI</name>
<dbReference type="GO" id="GO:0006357">
    <property type="term" value="P:regulation of transcription by RNA polymerase II"/>
    <property type="evidence" value="ECO:0007669"/>
    <property type="project" value="InterPro"/>
</dbReference>
<evidence type="ECO:0000256" key="5">
    <source>
        <dbReference type="ARBA" id="ARBA00023242"/>
    </source>
</evidence>
<dbReference type="Proteomes" id="UP000298138">
    <property type="component" value="Unassembled WGS sequence"/>
</dbReference>
<keyword evidence="8" id="KW-1185">Reference proteome</keyword>
<dbReference type="FunCoup" id="A0A4S2N2Q7">
    <property type="interactions" value="556"/>
</dbReference>
<evidence type="ECO:0000256" key="2">
    <source>
        <dbReference type="ARBA" id="ARBA00005389"/>
    </source>
</evidence>
<keyword evidence="5 6" id="KW-0539">Nucleus</keyword>
<sequence length="145" mass="16262">MAPSQVPANHASSPAATELRPLINELETTIQDLYNIIVCLARFESPEPLVDNIGRYVTSLTRLPKALPASNTTSFPVDVIHYVEDGRNPDIYTREFVELVVRSNQTLYGRRKAYKDFRDTLASEIKAAWPDLEGEVEKIVKSTEG</sequence>
<comment type="subunit">
    <text evidence="6">Component of the Mediator complex.</text>
</comment>
<accession>A0A4S2N2Q7</accession>
<dbReference type="EMBL" id="ML220114">
    <property type="protein sequence ID" value="TGZ83420.1"/>
    <property type="molecule type" value="Genomic_DNA"/>
</dbReference>
<evidence type="ECO:0000256" key="1">
    <source>
        <dbReference type="ARBA" id="ARBA00004123"/>
    </source>
</evidence>
<reference evidence="7 8" key="1">
    <citation type="submission" date="2019-04" db="EMBL/GenBank/DDBJ databases">
        <title>Comparative genomics and transcriptomics to analyze fruiting body development in filamentous ascomycetes.</title>
        <authorList>
            <consortium name="DOE Joint Genome Institute"/>
            <person name="Lutkenhaus R."/>
            <person name="Traeger S."/>
            <person name="Breuer J."/>
            <person name="Kuo A."/>
            <person name="Lipzen A."/>
            <person name="Pangilinan J."/>
            <person name="Dilworth D."/>
            <person name="Sandor L."/>
            <person name="Poggeler S."/>
            <person name="Barry K."/>
            <person name="Grigoriev I.V."/>
            <person name="Nowrousian M."/>
        </authorList>
    </citation>
    <scope>NUCLEOTIDE SEQUENCE [LARGE SCALE GENOMIC DNA]</scope>
    <source>
        <strain evidence="7 8">CBS 389.68</strain>
    </source>
</reference>
<dbReference type="OrthoDB" id="337270at2759"/>
<dbReference type="InParanoid" id="A0A4S2N2Q7"/>
<dbReference type="Pfam" id="PF09748">
    <property type="entry name" value="Med10"/>
    <property type="match status" value="1"/>
</dbReference>
<proteinExistence type="inferred from homology"/>
<evidence type="ECO:0000313" key="8">
    <source>
        <dbReference type="Proteomes" id="UP000298138"/>
    </source>
</evidence>
<gene>
    <name evidence="6" type="primary">MED10</name>
    <name evidence="7" type="ORF">EX30DRAFT_339597</name>
</gene>
<comment type="subcellular location">
    <subcellularLocation>
        <location evidence="1 6">Nucleus</location>
    </subcellularLocation>
</comment>
<comment type="function">
    <text evidence="6">Component of the Mediator complex, a coactivator involved in the regulated transcription of nearly all RNA polymerase II-dependent genes. Mediator functions as a bridge to convey information from gene-specific regulatory proteins to the basal RNA polymerase II transcription machinery. Mediator is recruited to promoters by direct interactions with regulatory proteins and serves as a scaffold for the assembly of a functional preinitiation complex with RNA polymerase II and the general transcription factors.</text>
</comment>
<keyword evidence="3 6" id="KW-0805">Transcription regulation</keyword>
<dbReference type="GO" id="GO:0016592">
    <property type="term" value="C:mediator complex"/>
    <property type="evidence" value="ECO:0007669"/>
    <property type="project" value="InterPro"/>
</dbReference>
<evidence type="ECO:0000256" key="3">
    <source>
        <dbReference type="ARBA" id="ARBA00023015"/>
    </source>
</evidence>
<evidence type="ECO:0000256" key="4">
    <source>
        <dbReference type="ARBA" id="ARBA00023163"/>
    </source>
</evidence>
<keyword evidence="4 6" id="KW-0804">Transcription</keyword>
<dbReference type="InterPro" id="IPR019145">
    <property type="entry name" value="Mediator_Med10"/>
</dbReference>
<dbReference type="AlphaFoldDB" id="A0A4S2N2Q7"/>